<protein>
    <submittedName>
        <fullName evidence="2">Uncharacterized protein</fullName>
    </submittedName>
</protein>
<dbReference type="OrthoDB" id="10425639at2759"/>
<feature type="compositionally biased region" description="Basic residues" evidence="1">
    <location>
        <begin position="106"/>
        <end position="120"/>
    </location>
</feature>
<sequence length="120" mass="14105">MEIPLSKHTTQTHRDRPHLSFAIPIACHIWNHIRIKLGKVSSFDRIIKKRTSLFQLEHHRKMRNSRSIGSSLFHTTLRSKAIRYFTLPGKHTDATSRSTLPGKEIQRRRERGRGRHPLKI</sequence>
<dbReference type="AlphaFoldDB" id="A0A8X6FFP6"/>
<proteinExistence type="predicted"/>
<evidence type="ECO:0000313" key="3">
    <source>
        <dbReference type="Proteomes" id="UP000887116"/>
    </source>
</evidence>
<dbReference type="EMBL" id="BMAO01002179">
    <property type="protein sequence ID" value="GFQ78877.1"/>
    <property type="molecule type" value="Genomic_DNA"/>
</dbReference>
<comment type="caution">
    <text evidence="2">The sequence shown here is derived from an EMBL/GenBank/DDBJ whole genome shotgun (WGS) entry which is preliminary data.</text>
</comment>
<dbReference type="Proteomes" id="UP000887116">
    <property type="component" value="Unassembled WGS sequence"/>
</dbReference>
<feature type="region of interest" description="Disordered" evidence="1">
    <location>
        <begin position="88"/>
        <end position="120"/>
    </location>
</feature>
<gene>
    <name evidence="2" type="ORF">TNCT_574721</name>
</gene>
<evidence type="ECO:0000256" key="1">
    <source>
        <dbReference type="SAM" id="MobiDB-lite"/>
    </source>
</evidence>
<name>A0A8X6FFP6_TRICU</name>
<keyword evidence="3" id="KW-1185">Reference proteome</keyword>
<organism evidence="2 3">
    <name type="scientific">Trichonephila clavata</name>
    <name type="common">Joro spider</name>
    <name type="synonym">Nephila clavata</name>
    <dbReference type="NCBI Taxonomy" id="2740835"/>
    <lineage>
        <taxon>Eukaryota</taxon>
        <taxon>Metazoa</taxon>
        <taxon>Ecdysozoa</taxon>
        <taxon>Arthropoda</taxon>
        <taxon>Chelicerata</taxon>
        <taxon>Arachnida</taxon>
        <taxon>Araneae</taxon>
        <taxon>Araneomorphae</taxon>
        <taxon>Entelegynae</taxon>
        <taxon>Araneoidea</taxon>
        <taxon>Nephilidae</taxon>
        <taxon>Trichonephila</taxon>
    </lineage>
</organism>
<accession>A0A8X6FFP6</accession>
<evidence type="ECO:0000313" key="2">
    <source>
        <dbReference type="EMBL" id="GFQ78877.1"/>
    </source>
</evidence>
<reference evidence="2" key="1">
    <citation type="submission" date="2020-07" db="EMBL/GenBank/DDBJ databases">
        <title>Multicomponent nature underlies the extraordinary mechanical properties of spider dragline silk.</title>
        <authorList>
            <person name="Kono N."/>
            <person name="Nakamura H."/>
            <person name="Mori M."/>
            <person name="Yoshida Y."/>
            <person name="Ohtoshi R."/>
            <person name="Malay A.D."/>
            <person name="Moran D.A.P."/>
            <person name="Tomita M."/>
            <person name="Numata K."/>
            <person name="Arakawa K."/>
        </authorList>
    </citation>
    <scope>NUCLEOTIDE SEQUENCE</scope>
</reference>